<dbReference type="GeneID" id="119736136"/>
<dbReference type="Gene3D" id="3.60.10.10">
    <property type="entry name" value="Endonuclease/exonuclease/phosphatase"/>
    <property type="match status" value="1"/>
</dbReference>
<name>A0A914ARR2_PATMI</name>
<dbReference type="PANTHER" id="PTHR33776:SF4">
    <property type="entry name" value="ENDONUCLEASE_EXONUCLEASE_PHOSPHATASE DOMAIN-CONTAINING PROTEIN"/>
    <property type="match status" value="1"/>
</dbReference>
<protein>
    <recommendedName>
        <fullName evidence="4">Endonuclease/exonuclease/phosphatase domain-containing protein</fullName>
    </recommendedName>
</protein>
<evidence type="ECO:0000313" key="2">
    <source>
        <dbReference type="EnsemblMetazoa" id="XP_038066076.1"/>
    </source>
</evidence>
<accession>A0A914ARR2</accession>
<reference evidence="2" key="1">
    <citation type="submission" date="2022-11" db="UniProtKB">
        <authorList>
            <consortium name="EnsemblMetazoa"/>
        </authorList>
    </citation>
    <scope>IDENTIFICATION</scope>
</reference>
<dbReference type="AlphaFoldDB" id="A0A914ARR2"/>
<evidence type="ECO:0000256" key="1">
    <source>
        <dbReference type="SAM" id="Coils"/>
    </source>
</evidence>
<dbReference type="OMA" id="CISKEAN"/>
<dbReference type="PANTHER" id="PTHR33776">
    <property type="entry name" value="ENDO/EXONUCLEASE/PHOSPHATASE DOMAIN-CONTAINING PROTEIN"/>
    <property type="match status" value="1"/>
</dbReference>
<dbReference type="InterPro" id="IPR036691">
    <property type="entry name" value="Endo/exonu/phosph_ase_sf"/>
</dbReference>
<keyword evidence="3" id="KW-1185">Reference proteome</keyword>
<dbReference type="RefSeq" id="XP_038066076.1">
    <property type="nucleotide sequence ID" value="XM_038210148.1"/>
</dbReference>
<dbReference type="EnsemblMetazoa" id="XM_038210148.1">
    <property type="protein sequence ID" value="XP_038066076.1"/>
    <property type="gene ID" value="LOC119736136"/>
</dbReference>
<evidence type="ECO:0008006" key="4">
    <source>
        <dbReference type="Google" id="ProtNLM"/>
    </source>
</evidence>
<evidence type="ECO:0000313" key="3">
    <source>
        <dbReference type="Proteomes" id="UP000887568"/>
    </source>
</evidence>
<dbReference type="OrthoDB" id="10068389at2759"/>
<feature type="coiled-coil region" evidence="1">
    <location>
        <begin position="380"/>
        <end position="431"/>
    </location>
</feature>
<organism evidence="2 3">
    <name type="scientific">Patiria miniata</name>
    <name type="common">Bat star</name>
    <name type="synonym">Asterina miniata</name>
    <dbReference type="NCBI Taxonomy" id="46514"/>
    <lineage>
        <taxon>Eukaryota</taxon>
        <taxon>Metazoa</taxon>
        <taxon>Echinodermata</taxon>
        <taxon>Eleutherozoa</taxon>
        <taxon>Asterozoa</taxon>
        <taxon>Asteroidea</taxon>
        <taxon>Valvatacea</taxon>
        <taxon>Valvatida</taxon>
        <taxon>Asterinidae</taxon>
        <taxon>Patiria</taxon>
    </lineage>
</organism>
<keyword evidence="1" id="KW-0175">Coiled coil</keyword>
<sequence>MALKNTENNRHRYTFLEKCGSGNCETLDSETLDSKMFRKKYSNKSHGNHLSGIFISADDLINKHLKINNYLDCLKYDWNFIGFSETFLKKNSPHLHMCGYKFVGQNREGKKGGGVGLYVREGIHFELKKDLIIQGNWCNSIFIEIPCPTGRNIVVGVVYAPTISRKNKELYGQFVKSFDNILSTIKKDNKTISYIMGDFNINLCSNHPFKEAVNNNDHSFLINSPTRVSTEKGIERRTLIDNIITNAKYQTTAGILKSDVSDHNPIYFFSPVAHLTPHNKQPRLFRRIRDQDINKLKDELQKTDWSHVYSLNKPNEKCNKLFSMFYTSHNECFPLTEDTWITDKILDKTEEKEKLFQKNEGLYQAKERHIKEKVRRFTEIEELFKEKERHFKENEKLIEEKERLFKEIEMYSKYNKICKELEQLIETAKKKYNNSKFHNYDIDIPYEAHRLKQHNYKSSRVCSCISKEANQHEMANLVHTYRLPGKPFNQKHLEKQHLLTPIVCATMHFTDITSEEIEKTADEIFKDNSPLDSDRISPYVVKKVIKSISKPLSHILNQSLNQGVFPDAMKIMKRTVFFTKKECKEKWTLSCFGEIFERIVHKQTKQFLEEVRFINNDKHPDEFEKFGELERSFTAIDKGILLDKLKEIGIRGTTHDWFSSYLEHRYQYTKYKSSLSDCKEVSTGIPCSSIGFLLYDIYTQPKN</sequence>
<proteinExistence type="predicted"/>
<dbReference type="Proteomes" id="UP000887568">
    <property type="component" value="Unplaced"/>
</dbReference>
<dbReference type="SUPFAM" id="SSF56219">
    <property type="entry name" value="DNase I-like"/>
    <property type="match status" value="1"/>
</dbReference>